<accession>A0AAV5SM71</accession>
<dbReference type="AlphaFoldDB" id="A0AAV5SM71"/>
<gene>
    <name evidence="2" type="ORF">PENTCL1PPCAC_2881</name>
</gene>
<keyword evidence="3" id="KW-1185">Reference proteome</keyword>
<comment type="caution">
    <text evidence="2">The sequence shown here is derived from an EMBL/GenBank/DDBJ whole genome shotgun (WGS) entry which is preliminary data.</text>
</comment>
<feature type="non-terminal residue" evidence="2">
    <location>
        <position position="1"/>
    </location>
</feature>
<feature type="compositionally biased region" description="Acidic residues" evidence="1">
    <location>
        <begin position="52"/>
        <end position="61"/>
    </location>
</feature>
<protein>
    <submittedName>
        <fullName evidence="2">Uncharacterized protein</fullName>
    </submittedName>
</protein>
<reference evidence="2" key="1">
    <citation type="submission" date="2023-10" db="EMBL/GenBank/DDBJ databases">
        <title>Genome assembly of Pristionchus species.</title>
        <authorList>
            <person name="Yoshida K."/>
            <person name="Sommer R.J."/>
        </authorList>
    </citation>
    <scope>NUCLEOTIDE SEQUENCE</scope>
    <source>
        <strain evidence="2">RS0144</strain>
    </source>
</reference>
<evidence type="ECO:0000256" key="1">
    <source>
        <dbReference type="SAM" id="MobiDB-lite"/>
    </source>
</evidence>
<organism evidence="2 3">
    <name type="scientific">Pristionchus entomophagus</name>
    <dbReference type="NCBI Taxonomy" id="358040"/>
    <lineage>
        <taxon>Eukaryota</taxon>
        <taxon>Metazoa</taxon>
        <taxon>Ecdysozoa</taxon>
        <taxon>Nematoda</taxon>
        <taxon>Chromadorea</taxon>
        <taxon>Rhabditida</taxon>
        <taxon>Rhabditina</taxon>
        <taxon>Diplogasteromorpha</taxon>
        <taxon>Diplogasteroidea</taxon>
        <taxon>Neodiplogasteridae</taxon>
        <taxon>Pristionchus</taxon>
    </lineage>
</organism>
<evidence type="ECO:0000313" key="2">
    <source>
        <dbReference type="EMBL" id="GMS80706.1"/>
    </source>
</evidence>
<feature type="non-terminal residue" evidence="2">
    <location>
        <position position="70"/>
    </location>
</feature>
<proteinExistence type="predicted"/>
<evidence type="ECO:0000313" key="3">
    <source>
        <dbReference type="Proteomes" id="UP001432027"/>
    </source>
</evidence>
<name>A0AAV5SM71_9BILA</name>
<feature type="region of interest" description="Disordered" evidence="1">
    <location>
        <begin position="50"/>
        <end position="70"/>
    </location>
</feature>
<sequence>AHIGTLDHQERHTVYGFSVPKGDSLPSLARRMGMASVPYEYDCKWEKVEEDRGSDEEGDEIETCHYSPRN</sequence>
<dbReference type="EMBL" id="BTSX01000001">
    <property type="protein sequence ID" value="GMS80706.1"/>
    <property type="molecule type" value="Genomic_DNA"/>
</dbReference>
<dbReference type="Proteomes" id="UP001432027">
    <property type="component" value="Unassembled WGS sequence"/>
</dbReference>